<dbReference type="EMBL" id="FRAW01000002">
    <property type="protein sequence ID" value="SHK18992.1"/>
    <property type="molecule type" value="Genomic_DNA"/>
</dbReference>
<keyword evidence="1" id="KW-0812">Transmembrane</keyword>
<keyword evidence="3" id="KW-1185">Reference proteome</keyword>
<evidence type="ECO:0000313" key="3">
    <source>
        <dbReference type="Proteomes" id="UP000184275"/>
    </source>
</evidence>
<dbReference type="AlphaFoldDB" id="A0A1M6QFF7"/>
<feature type="transmembrane region" description="Helical" evidence="1">
    <location>
        <begin position="6"/>
        <end position="22"/>
    </location>
</feature>
<accession>A0A1M6QFF7</accession>
<feature type="transmembrane region" description="Helical" evidence="1">
    <location>
        <begin position="34"/>
        <end position="51"/>
    </location>
</feature>
<sequence>MIALPILSTVAALAIAIELVLTWKEIKPEMRKALVLPSLFQIFAIYVVLAQGGCSPRWIPEGIQSGICYFFSIYLTFTSIVTFCAVGKKHRFRNAILWSIASLCFWILSICG</sequence>
<reference evidence="3" key="1">
    <citation type="submission" date="2016-11" db="EMBL/GenBank/DDBJ databases">
        <authorList>
            <person name="Varghese N."/>
            <person name="Submissions S."/>
        </authorList>
    </citation>
    <scope>NUCLEOTIDE SEQUENCE [LARGE SCALE GENOMIC DNA]</scope>
    <source>
        <strain evidence="3">UWOS</strain>
    </source>
</reference>
<name>A0A1M6QFF7_9BACT</name>
<dbReference type="RefSeq" id="WP_073302078.1">
    <property type="nucleotide sequence ID" value="NZ_FRAW01000002.1"/>
</dbReference>
<keyword evidence="1" id="KW-1133">Transmembrane helix</keyword>
<dbReference type="Proteomes" id="UP000184275">
    <property type="component" value="Unassembled WGS sequence"/>
</dbReference>
<evidence type="ECO:0000313" key="2">
    <source>
        <dbReference type="EMBL" id="SHK18992.1"/>
    </source>
</evidence>
<evidence type="ECO:0000256" key="1">
    <source>
        <dbReference type="SAM" id="Phobius"/>
    </source>
</evidence>
<organism evidence="2 3">
    <name type="scientific">Fibrobacter intestinalis</name>
    <dbReference type="NCBI Taxonomy" id="28122"/>
    <lineage>
        <taxon>Bacteria</taxon>
        <taxon>Pseudomonadati</taxon>
        <taxon>Fibrobacterota</taxon>
        <taxon>Fibrobacteria</taxon>
        <taxon>Fibrobacterales</taxon>
        <taxon>Fibrobacteraceae</taxon>
        <taxon>Fibrobacter</taxon>
    </lineage>
</organism>
<keyword evidence="1" id="KW-0472">Membrane</keyword>
<feature type="transmembrane region" description="Helical" evidence="1">
    <location>
        <begin position="92"/>
        <end position="110"/>
    </location>
</feature>
<feature type="transmembrane region" description="Helical" evidence="1">
    <location>
        <begin position="63"/>
        <end position="85"/>
    </location>
</feature>
<proteinExistence type="predicted"/>
<gene>
    <name evidence="2" type="ORF">SAMN05720469_10280</name>
</gene>
<protein>
    <submittedName>
        <fullName evidence="2">Uncharacterized protein</fullName>
    </submittedName>
</protein>